<name>A0A7N2LH18_QUELO</name>
<dbReference type="EMBL" id="LRBV02000004">
    <property type="status" value="NOT_ANNOTATED_CDS"/>
    <property type="molecule type" value="Genomic_DNA"/>
</dbReference>
<keyword evidence="2" id="KW-1185">Reference proteome</keyword>
<dbReference type="Proteomes" id="UP000594261">
    <property type="component" value="Chromosome 4"/>
</dbReference>
<dbReference type="Gramene" id="QL04p071463:mrna">
    <property type="protein sequence ID" value="QL04p071463:mrna:CDS:1"/>
    <property type="gene ID" value="QL04p071463"/>
</dbReference>
<organism evidence="1 2">
    <name type="scientific">Quercus lobata</name>
    <name type="common">Valley oak</name>
    <dbReference type="NCBI Taxonomy" id="97700"/>
    <lineage>
        <taxon>Eukaryota</taxon>
        <taxon>Viridiplantae</taxon>
        <taxon>Streptophyta</taxon>
        <taxon>Embryophyta</taxon>
        <taxon>Tracheophyta</taxon>
        <taxon>Spermatophyta</taxon>
        <taxon>Magnoliopsida</taxon>
        <taxon>eudicotyledons</taxon>
        <taxon>Gunneridae</taxon>
        <taxon>Pentapetalae</taxon>
        <taxon>rosids</taxon>
        <taxon>fabids</taxon>
        <taxon>Fagales</taxon>
        <taxon>Fagaceae</taxon>
        <taxon>Quercus</taxon>
    </lineage>
</organism>
<dbReference type="AlphaFoldDB" id="A0A7N2LH18"/>
<dbReference type="EnsemblPlants" id="QL04p071463:mrna">
    <property type="protein sequence ID" value="QL04p071463:mrna:CDS:1"/>
    <property type="gene ID" value="QL04p071463"/>
</dbReference>
<proteinExistence type="predicted"/>
<dbReference type="InParanoid" id="A0A7N2LH18"/>
<accession>A0A7N2LH18</accession>
<evidence type="ECO:0000313" key="1">
    <source>
        <dbReference type="EnsemblPlants" id="QL04p071463:mrna:CDS:1"/>
    </source>
</evidence>
<reference evidence="1 2" key="1">
    <citation type="journal article" date="2016" name="G3 (Bethesda)">
        <title>First Draft Assembly and Annotation of the Genome of a California Endemic Oak Quercus lobata Nee (Fagaceae).</title>
        <authorList>
            <person name="Sork V.L."/>
            <person name="Fitz-Gibbon S.T."/>
            <person name="Puiu D."/>
            <person name="Crepeau M."/>
            <person name="Gugger P.F."/>
            <person name="Sherman R."/>
            <person name="Stevens K."/>
            <person name="Langley C.H."/>
            <person name="Pellegrini M."/>
            <person name="Salzberg S.L."/>
        </authorList>
    </citation>
    <scope>NUCLEOTIDE SEQUENCE [LARGE SCALE GENOMIC DNA]</scope>
    <source>
        <strain evidence="1 2">cv. SW786</strain>
    </source>
</reference>
<sequence length="111" mass="12680">MLGKILESLEAECVEVEVKGKRRWVGTRRTGNLGEEPLEKVEETNLEDAAKNVVIDDDDKVGSEGCCRVNEGFDLEKRMLREKIDYLAVHLTERIIHVIEEMIVGKKRKAK</sequence>
<evidence type="ECO:0000313" key="2">
    <source>
        <dbReference type="Proteomes" id="UP000594261"/>
    </source>
</evidence>
<protein>
    <submittedName>
        <fullName evidence="1">Uncharacterized protein</fullName>
    </submittedName>
</protein>
<reference evidence="1" key="2">
    <citation type="submission" date="2021-01" db="UniProtKB">
        <authorList>
            <consortium name="EnsemblPlants"/>
        </authorList>
    </citation>
    <scope>IDENTIFICATION</scope>
</reference>